<proteinExistence type="predicted"/>
<comment type="caution">
    <text evidence="2">The sequence shown here is derived from an EMBL/GenBank/DDBJ whole genome shotgun (WGS) entry which is preliminary data.</text>
</comment>
<accession>A0ABN9RGF2</accession>
<dbReference type="EMBL" id="CAUYUJ010006526">
    <property type="protein sequence ID" value="CAK0817682.1"/>
    <property type="molecule type" value="Genomic_DNA"/>
</dbReference>
<keyword evidence="1" id="KW-1133">Transmembrane helix</keyword>
<dbReference type="InterPro" id="IPR029063">
    <property type="entry name" value="SAM-dependent_MTases_sf"/>
</dbReference>
<organism evidence="2 3">
    <name type="scientific">Prorocentrum cordatum</name>
    <dbReference type="NCBI Taxonomy" id="2364126"/>
    <lineage>
        <taxon>Eukaryota</taxon>
        <taxon>Sar</taxon>
        <taxon>Alveolata</taxon>
        <taxon>Dinophyceae</taxon>
        <taxon>Prorocentrales</taxon>
        <taxon>Prorocentraceae</taxon>
        <taxon>Prorocentrum</taxon>
    </lineage>
</organism>
<gene>
    <name evidence="2" type="ORF">PCOR1329_LOCUS20202</name>
</gene>
<dbReference type="SUPFAM" id="SSF53335">
    <property type="entry name" value="S-adenosyl-L-methionine-dependent methyltransferases"/>
    <property type="match status" value="1"/>
</dbReference>
<keyword evidence="3" id="KW-1185">Reference proteome</keyword>
<evidence type="ECO:0008006" key="4">
    <source>
        <dbReference type="Google" id="ProtNLM"/>
    </source>
</evidence>
<dbReference type="Gene3D" id="3.40.50.150">
    <property type="entry name" value="Vaccinia Virus protein VP39"/>
    <property type="match status" value="1"/>
</dbReference>
<feature type="transmembrane region" description="Helical" evidence="1">
    <location>
        <begin position="922"/>
        <end position="946"/>
    </location>
</feature>
<evidence type="ECO:0000256" key="1">
    <source>
        <dbReference type="SAM" id="Phobius"/>
    </source>
</evidence>
<dbReference type="Gene3D" id="1.10.443.10">
    <property type="entry name" value="Intergrase catalytic core"/>
    <property type="match status" value="1"/>
</dbReference>
<keyword evidence="1" id="KW-0472">Membrane</keyword>
<evidence type="ECO:0000313" key="2">
    <source>
        <dbReference type="EMBL" id="CAK0817682.1"/>
    </source>
</evidence>
<evidence type="ECO:0000313" key="3">
    <source>
        <dbReference type="Proteomes" id="UP001189429"/>
    </source>
</evidence>
<dbReference type="Proteomes" id="UP001189429">
    <property type="component" value="Unassembled WGS sequence"/>
</dbReference>
<dbReference type="InterPro" id="IPR013762">
    <property type="entry name" value="Integrase-like_cat_sf"/>
</dbReference>
<feature type="non-terminal residue" evidence="2">
    <location>
        <position position="1"/>
    </location>
</feature>
<feature type="transmembrane region" description="Helical" evidence="1">
    <location>
        <begin position="91"/>
        <end position="112"/>
    </location>
</feature>
<feature type="non-terminal residue" evidence="2">
    <location>
        <position position="1116"/>
    </location>
</feature>
<sequence length="1116" mass="121116">GHGVRGPAQRRHWRKLVAGVGGKGCSFWLQLVVALCDAARGAPGGAGRFIRRVALVQRLRLERVHEVFPPPIPDAPGFLARRAEWLDRGGVGAAGLGAAAAVGWAVLVVHALNDQRARRARSGKLLPTSRGARLRAEVVAARGVANGGKEVPRALGGALLGLPARGVAASVRALDIADERVAGWLADPSLALLPKAEWHRIGAKLVELGLAAPIADERIFEVGNLKALAGAFGAAKSGAPMPGHSVAQRLIIDMAPASSSQRTTRGDIGALGASPSWVDIPPPARQPCMTLAEAIPNELIGISGPWRTRIALRVIPMGWVNAVTVFQHCHRRLGFGLKPLAAGPPPEAEWRRGRPLPLRSKQLEQAWVQYYIDDRGSGEFAPNSLVDDLAGSASAEQDEQREAYARSGISVAQGKANHLELILERMGASVDGVAGRVGVTTEKLHLLLELTMWAIGQLEVTVKAMLVVLDRRRPRVVLVELFAGALLRPPWLRRPTSRRRWPGVIELGNFEAIDCERFGQVLEGFRRDADWVAIAAGSPCQDLSSLNEIGKGLKGERSKLFRKIPELIEAAERAFVRCVGWFVENVFGIGVEARGQFTEALGVVPLLLGAKDFTRVRSRCSVDLPCFARPIQRRHPPLRPSGLERAAAAAQGRWFKDSCRYQACNYEDEVLLWDRARALGRLPVAEKRGVLMGFDRRYCEAAVKDSVAPEEWAIIMEGLMGNAFCVQCVTFLLGSWLAQVGALAAAPPGELCARVGEREANWNIDADFKRPGLRHPTAERSLIIEFLRVADRGGAGVRLDCNAPRRARAWPRCRGVAEHRCRYLRLLDAQAVAAVCTKCRSSARWLQPGIRQLNALALATGCYPKYGCCDADDVPADAPSRWAGARGSQSEAVNGVFDWWLEQQREVTAPEPAGRALPIGPLIALAFSGGFVVAGFPSAAAALLAARDAHLRTGEILAFQWANVTLYESSGAAMIRLRDTKSQRQTGAGEFAMARARLAVQLLATARGQRRSSSQWREQCEERALGMSPAALHRVFADIRSLPELDGQKLTLRSWRRGGASADFRAHGSMETTLLRGRWANVRAARLRVQDAMAEATTLDLSPAQCARCLQLAQRV</sequence>
<keyword evidence="1" id="KW-0812">Transmembrane</keyword>
<reference evidence="2" key="1">
    <citation type="submission" date="2023-10" db="EMBL/GenBank/DDBJ databases">
        <authorList>
            <person name="Chen Y."/>
            <person name="Shah S."/>
            <person name="Dougan E. K."/>
            <person name="Thang M."/>
            <person name="Chan C."/>
        </authorList>
    </citation>
    <scope>NUCLEOTIDE SEQUENCE [LARGE SCALE GENOMIC DNA]</scope>
</reference>
<protein>
    <recommendedName>
        <fullName evidence="4">DNA (cytosine-5-)-methyltransferase</fullName>
    </recommendedName>
</protein>
<name>A0ABN9RGF2_9DINO</name>